<accession>A0A815NKP5</accession>
<dbReference type="AlphaFoldDB" id="A0A815NKP5"/>
<dbReference type="Pfam" id="PF05225">
    <property type="entry name" value="HTH_psq"/>
    <property type="match status" value="1"/>
</dbReference>
<feature type="domain" description="Rhodanese" evidence="1">
    <location>
        <begin position="258"/>
        <end position="371"/>
    </location>
</feature>
<dbReference type="InterPro" id="IPR001763">
    <property type="entry name" value="Rhodanese-like_dom"/>
</dbReference>
<dbReference type="Proteomes" id="UP000663852">
    <property type="component" value="Unassembled WGS sequence"/>
</dbReference>
<name>A0A815NKP5_ADIRI</name>
<dbReference type="Gene3D" id="3.40.250.10">
    <property type="entry name" value="Rhodanese-like domain"/>
    <property type="match status" value="1"/>
</dbReference>
<dbReference type="PANTHER" id="PTHR19303:SF74">
    <property type="entry name" value="POGO TRANSPOSABLE ELEMENT WITH KRAB DOMAIN"/>
    <property type="match status" value="1"/>
</dbReference>
<dbReference type="Gene3D" id="1.10.10.60">
    <property type="entry name" value="Homeodomain-like"/>
    <property type="match status" value="1"/>
</dbReference>
<sequence length="374" mass="43089">MPRKYIKKNLQKTYIENDFQLALEAVENGSRSIRNAANYFHVPYTTLNSHVNNLTIYQETGRPTKFSKSEEQCLEETALVLQSWGKPLSTEEFLDLAKQYATSLNKSHLFPSGAPSYDWFRSFLKRHRNLVLKKSRPLEKKRASVTIEQVYGWHDLLTKIINDNDLVNRPGQIFNCDETGMSDSVGYSKVLVHRQTINPYRTEGGTGGKAYITVMLCGSATGFLWPPFIIYKSKRLFQEWCTGGPADAGYSNSDNQFSCSATKFIDVRTYREYSGEVTGYSYVKIAGRIPHFQFDLLDGNLTWQELEEYLELMRQSNSNNRRYKRLIYMCGTGWRARVAVIFADELNLAEILTVLDSGWYEWSERFFNSNSTPP</sequence>
<dbReference type="GO" id="GO:0003677">
    <property type="term" value="F:DNA binding"/>
    <property type="evidence" value="ECO:0007669"/>
    <property type="project" value="InterPro"/>
</dbReference>
<protein>
    <recommendedName>
        <fullName evidence="1">Rhodanese domain-containing protein</fullName>
    </recommendedName>
</protein>
<dbReference type="PANTHER" id="PTHR19303">
    <property type="entry name" value="TRANSPOSON"/>
    <property type="match status" value="1"/>
</dbReference>
<dbReference type="SUPFAM" id="SSF46689">
    <property type="entry name" value="Homeodomain-like"/>
    <property type="match status" value="1"/>
</dbReference>
<dbReference type="OrthoDB" id="10043687at2759"/>
<dbReference type="Pfam" id="PF00581">
    <property type="entry name" value="Rhodanese"/>
    <property type="match status" value="1"/>
</dbReference>
<comment type="caution">
    <text evidence="2">The sequence shown here is derived from an EMBL/GenBank/DDBJ whole genome shotgun (WGS) entry which is preliminary data.</text>
</comment>
<dbReference type="SUPFAM" id="SSF52821">
    <property type="entry name" value="Rhodanese/Cell cycle control phosphatase"/>
    <property type="match status" value="1"/>
</dbReference>
<evidence type="ECO:0000313" key="3">
    <source>
        <dbReference type="Proteomes" id="UP000663852"/>
    </source>
</evidence>
<dbReference type="InterPro" id="IPR009057">
    <property type="entry name" value="Homeodomain-like_sf"/>
</dbReference>
<dbReference type="PROSITE" id="PS50206">
    <property type="entry name" value="RHODANESE_3"/>
    <property type="match status" value="1"/>
</dbReference>
<reference evidence="2" key="1">
    <citation type="submission" date="2021-02" db="EMBL/GenBank/DDBJ databases">
        <authorList>
            <person name="Nowell W R."/>
        </authorList>
    </citation>
    <scope>NUCLEOTIDE SEQUENCE</scope>
</reference>
<dbReference type="InterPro" id="IPR050863">
    <property type="entry name" value="CenT-Element_Derived"/>
</dbReference>
<dbReference type="GO" id="GO:0005634">
    <property type="term" value="C:nucleus"/>
    <property type="evidence" value="ECO:0007669"/>
    <property type="project" value="TreeGrafter"/>
</dbReference>
<dbReference type="InterPro" id="IPR007889">
    <property type="entry name" value="HTH_Psq"/>
</dbReference>
<evidence type="ECO:0000313" key="2">
    <source>
        <dbReference type="EMBL" id="CAF1434525.1"/>
    </source>
</evidence>
<dbReference type="EMBL" id="CAJNOJ010000401">
    <property type="protein sequence ID" value="CAF1434525.1"/>
    <property type="molecule type" value="Genomic_DNA"/>
</dbReference>
<evidence type="ECO:0000259" key="1">
    <source>
        <dbReference type="PROSITE" id="PS50206"/>
    </source>
</evidence>
<proteinExistence type="predicted"/>
<gene>
    <name evidence="2" type="ORF">EDS130_LOCUS38433</name>
</gene>
<dbReference type="InterPro" id="IPR036873">
    <property type="entry name" value="Rhodanese-like_dom_sf"/>
</dbReference>
<organism evidence="2 3">
    <name type="scientific">Adineta ricciae</name>
    <name type="common">Rotifer</name>
    <dbReference type="NCBI Taxonomy" id="249248"/>
    <lineage>
        <taxon>Eukaryota</taxon>
        <taxon>Metazoa</taxon>
        <taxon>Spiralia</taxon>
        <taxon>Gnathifera</taxon>
        <taxon>Rotifera</taxon>
        <taxon>Eurotatoria</taxon>
        <taxon>Bdelloidea</taxon>
        <taxon>Adinetida</taxon>
        <taxon>Adinetidae</taxon>
        <taxon>Adineta</taxon>
    </lineage>
</organism>